<dbReference type="EMBL" id="CAJNNW010027035">
    <property type="protein sequence ID" value="CAE8689197.1"/>
    <property type="molecule type" value="Genomic_DNA"/>
</dbReference>
<protein>
    <recommendedName>
        <fullName evidence="7">Cilia- and flagella-associated protein 263</fullName>
    </recommendedName>
</protein>
<evidence type="ECO:0000313" key="13">
    <source>
        <dbReference type="Proteomes" id="UP000626109"/>
    </source>
</evidence>
<comment type="similarity">
    <text evidence="2">Belongs to the 14-3-3 family.</text>
</comment>
<sequence>MSYAQELQDKVAELQKQNEVLGMENEMLADFLQRDAERASGLDDTDEAFTDLPSPQDKGKKAQQAKSRHGQQRQARLPTSLTLEEKFRIANQEAEALAKDTEQTMLTSEQNLDILRALMEETDIRTAEVKRDAYEFRRDIVVGAENPRTGKTMAEKVLKYMEDKLTQKDMQINKLLMKNQAYKIAIKKAETQLKSKQETGDDLQYIDFHQLQIENSQFVKRIEEANQELLHLKHRAGRTVKILNNMKKKLSSLTAEAKFLEDEIKERKAMLAKTEHDIVKVVEEKETARKEHKKLRAQPAPQNNCLSPPYHSVPAMVDAGGIVFCLTSPLCAGLCLTLLLNAFSRYYKIRLLRSAAGCTAQATIRQKLRRAGGQNGPSFDVVYWFDAVRRDGGSCRVTSLSVDIDPNIWDRLTDGGTTDVRYLPDKPDQCLLGAELRSGTCAGGADKVVLTTLFIAMPGGGAVGLAHRAFCTGVVYGIVAVGLDVLVMIAWGANLRRIAACLERFWEDKDLVTEITPDASQGAVLGRPVVDDSDRAAKFVGCAREVLVVRCSWGAREVRAVSCNPAAVSCGVSLGHLSIRRTMGSGNLLLLKTRYFKDGGAGAQCSRVTWPRMPWAVSCDRTLYHASGGESKVFYQRMVSDFYRYIAKFTDGDEKAVSVENARKAYADAVVVAEKDLAMARTAFEDAIAELDKVAEDSYKDSILIMQQLRDNLTLWTSDQEGNDT</sequence>
<dbReference type="Gene3D" id="1.20.190.20">
    <property type="entry name" value="14-3-3 domain"/>
    <property type="match status" value="2"/>
</dbReference>
<evidence type="ECO:0000256" key="3">
    <source>
        <dbReference type="ARBA" id="ARBA00022794"/>
    </source>
</evidence>
<dbReference type="InterPro" id="IPR023410">
    <property type="entry name" value="14-3-3_domain"/>
</dbReference>
<gene>
    <name evidence="12" type="ORF">PGLA2088_LOCUS26359</name>
</gene>
<evidence type="ECO:0000256" key="9">
    <source>
        <dbReference type="SAM" id="MobiDB-lite"/>
    </source>
</evidence>
<dbReference type="GO" id="GO:0005930">
    <property type="term" value="C:axoneme"/>
    <property type="evidence" value="ECO:0007669"/>
    <property type="project" value="TreeGrafter"/>
</dbReference>
<keyword evidence="10" id="KW-0472">Membrane</keyword>
<dbReference type="Pfam" id="PF13870">
    <property type="entry name" value="CCDC113_CCDC96_CC"/>
    <property type="match status" value="1"/>
</dbReference>
<keyword evidence="3" id="KW-0970">Cilium biogenesis/degradation</keyword>
<comment type="subcellular location">
    <subcellularLocation>
        <location evidence="1">Cell projection</location>
        <location evidence="1">Cilium</location>
    </subcellularLocation>
</comment>
<dbReference type="AlphaFoldDB" id="A0A813K1K9"/>
<evidence type="ECO:0000256" key="5">
    <source>
        <dbReference type="ARBA" id="ARBA00023273"/>
    </source>
</evidence>
<comment type="caution">
    <text evidence="12">The sequence shown here is derived from an EMBL/GenBank/DDBJ whole genome shotgun (WGS) entry which is preliminary data.</text>
</comment>
<keyword evidence="10" id="KW-0812">Transmembrane</keyword>
<organism evidence="12 13">
    <name type="scientific">Polarella glacialis</name>
    <name type="common">Dinoflagellate</name>
    <dbReference type="NCBI Taxonomy" id="89957"/>
    <lineage>
        <taxon>Eukaryota</taxon>
        <taxon>Sar</taxon>
        <taxon>Alveolata</taxon>
        <taxon>Dinophyceae</taxon>
        <taxon>Suessiales</taxon>
        <taxon>Suessiaceae</taxon>
        <taxon>Polarella</taxon>
    </lineage>
</organism>
<name>A0A813K1K9_POLGL</name>
<evidence type="ECO:0000256" key="6">
    <source>
        <dbReference type="ARBA" id="ARBA00044506"/>
    </source>
</evidence>
<dbReference type="InterPro" id="IPR036815">
    <property type="entry name" value="14-3-3_dom_sf"/>
</dbReference>
<dbReference type="Proteomes" id="UP000626109">
    <property type="component" value="Unassembled WGS sequence"/>
</dbReference>
<feature type="region of interest" description="Disordered" evidence="9">
    <location>
        <begin position="36"/>
        <end position="77"/>
    </location>
</feature>
<evidence type="ECO:0000256" key="1">
    <source>
        <dbReference type="ARBA" id="ARBA00004138"/>
    </source>
</evidence>
<dbReference type="SUPFAM" id="SSF48445">
    <property type="entry name" value="14-3-3 protein"/>
    <property type="match status" value="1"/>
</dbReference>
<evidence type="ECO:0000256" key="7">
    <source>
        <dbReference type="ARBA" id="ARBA00044798"/>
    </source>
</evidence>
<dbReference type="InterPro" id="IPR051885">
    <property type="entry name" value="CC_CF"/>
</dbReference>
<accession>A0A813K1K9</accession>
<feature type="domain" description="14-3-3" evidence="11">
    <location>
        <begin position="520"/>
        <end position="723"/>
    </location>
</feature>
<feature type="coiled-coil region" evidence="8">
    <location>
        <begin position="172"/>
        <end position="298"/>
    </location>
</feature>
<keyword evidence="4 8" id="KW-0175">Coiled coil</keyword>
<dbReference type="InterPro" id="IPR025254">
    <property type="entry name" value="CCDC113/CCDC96_CC"/>
</dbReference>
<evidence type="ECO:0000256" key="8">
    <source>
        <dbReference type="SAM" id="Coils"/>
    </source>
</evidence>
<evidence type="ECO:0000256" key="2">
    <source>
        <dbReference type="ARBA" id="ARBA00006141"/>
    </source>
</evidence>
<dbReference type="GO" id="GO:0060271">
    <property type="term" value="P:cilium assembly"/>
    <property type="evidence" value="ECO:0007669"/>
    <property type="project" value="TreeGrafter"/>
</dbReference>
<evidence type="ECO:0000256" key="4">
    <source>
        <dbReference type="ARBA" id="ARBA00023054"/>
    </source>
</evidence>
<dbReference type="PANTHER" id="PTHR15654">
    <property type="entry name" value="COILED-COIL DOMAIN-CONTAINING PROTEIN 113-RELATED"/>
    <property type="match status" value="1"/>
</dbReference>
<keyword evidence="5" id="KW-0966">Cell projection</keyword>
<dbReference type="Pfam" id="PF00244">
    <property type="entry name" value="14-3-3"/>
    <property type="match status" value="1"/>
</dbReference>
<dbReference type="GO" id="GO:0036064">
    <property type="term" value="C:ciliary basal body"/>
    <property type="evidence" value="ECO:0007669"/>
    <property type="project" value="TreeGrafter"/>
</dbReference>
<evidence type="ECO:0000313" key="12">
    <source>
        <dbReference type="EMBL" id="CAE8689197.1"/>
    </source>
</evidence>
<evidence type="ECO:0000259" key="11">
    <source>
        <dbReference type="SMART" id="SM00101"/>
    </source>
</evidence>
<feature type="transmembrane region" description="Helical" evidence="10">
    <location>
        <begin position="473"/>
        <end position="495"/>
    </location>
</feature>
<dbReference type="SMART" id="SM00101">
    <property type="entry name" value="14_3_3"/>
    <property type="match status" value="1"/>
</dbReference>
<feature type="compositionally biased region" description="Basic residues" evidence="9">
    <location>
        <begin position="61"/>
        <end position="71"/>
    </location>
</feature>
<proteinExistence type="inferred from homology"/>
<keyword evidence="10" id="KW-1133">Transmembrane helix</keyword>
<evidence type="ECO:0000256" key="10">
    <source>
        <dbReference type="SAM" id="Phobius"/>
    </source>
</evidence>
<feature type="transmembrane region" description="Helical" evidence="10">
    <location>
        <begin position="319"/>
        <end position="343"/>
    </location>
</feature>
<comment type="similarity">
    <text evidence="6">Belongs to the CFAP263 family.</text>
</comment>
<dbReference type="PANTHER" id="PTHR15654:SF2">
    <property type="entry name" value="COILED-COIL DOMAIN-CONTAINING PROTEIN 113"/>
    <property type="match status" value="1"/>
</dbReference>
<reference evidence="12" key="1">
    <citation type="submission" date="2021-02" db="EMBL/GenBank/DDBJ databases">
        <authorList>
            <person name="Dougan E. K."/>
            <person name="Rhodes N."/>
            <person name="Thang M."/>
            <person name="Chan C."/>
        </authorList>
    </citation>
    <scope>NUCLEOTIDE SEQUENCE</scope>
</reference>